<dbReference type="Proteomes" id="UP000516444">
    <property type="component" value="Chromosome"/>
</dbReference>
<feature type="compositionally biased region" description="Basic residues" evidence="4">
    <location>
        <begin position="105"/>
        <end position="114"/>
    </location>
</feature>
<evidence type="ECO:0000256" key="3">
    <source>
        <dbReference type="ARBA" id="ARBA00022801"/>
    </source>
</evidence>
<dbReference type="InterPro" id="IPR029058">
    <property type="entry name" value="AB_hydrolase_fold"/>
</dbReference>
<evidence type="ECO:0000256" key="2">
    <source>
        <dbReference type="ARBA" id="ARBA00022797"/>
    </source>
</evidence>
<dbReference type="GO" id="GO:0004301">
    <property type="term" value="F:epoxide hydrolase activity"/>
    <property type="evidence" value="ECO:0007669"/>
    <property type="project" value="TreeGrafter"/>
</dbReference>
<dbReference type="GO" id="GO:0097176">
    <property type="term" value="P:epoxide metabolic process"/>
    <property type="evidence" value="ECO:0007669"/>
    <property type="project" value="TreeGrafter"/>
</dbReference>
<accession>A0A7G1PGZ7</accession>
<dbReference type="EMBL" id="AP023440">
    <property type="protein sequence ID" value="BCL33257.1"/>
    <property type="molecule type" value="Genomic_DNA"/>
</dbReference>
<evidence type="ECO:0000313" key="6">
    <source>
        <dbReference type="EMBL" id="BCL33257.1"/>
    </source>
</evidence>
<keyword evidence="3" id="KW-0378">Hydrolase</keyword>
<sequence length="114" mass="11889">MPQLVAELDGLGIHFVHQRGTGPAPYPLVITQGWPGSGFDMGKITPLLADPGGHGADPADAFDVVVPSPPLPSRIRILAAAGSPGSRSGIRGRTVGGVDDGPRLRTLRRRPLTR</sequence>
<feature type="compositionally biased region" description="Low complexity" evidence="4">
    <location>
        <begin position="82"/>
        <end position="93"/>
    </location>
</feature>
<keyword evidence="2" id="KW-0058">Aromatic hydrocarbons catabolism</keyword>
<reference evidence="6 7" key="1">
    <citation type="journal article" date="2014" name="Int. J. Syst. Evol. Microbiol.">
        <title>Complete genome sequence of Corynebacterium casei LMG S-19264T (=DSM 44701T), isolated from a smear-ripened cheese.</title>
        <authorList>
            <consortium name="US DOE Joint Genome Institute (JGI-PGF)"/>
            <person name="Walter F."/>
            <person name="Albersmeier A."/>
            <person name="Kalinowski J."/>
            <person name="Ruckert C."/>
        </authorList>
    </citation>
    <scope>NUCLEOTIDE SEQUENCE [LARGE SCALE GENOMIC DNA]</scope>
    <source>
        <strain evidence="6 7">JCM 4677</strain>
    </source>
</reference>
<dbReference type="AlphaFoldDB" id="A0A7G1PGZ7"/>
<evidence type="ECO:0000256" key="4">
    <source>
        <dbReference type="SAM" id="MobiDB-lite"/>
    </source>
</evidence>
<evidence type="ECO:0000313" key="7">
    <source>
        <dbReference type="Proteomes" id="UP000516444"/>
    </source>
</evidence>
<protein>
    <recommendedName>
        <fullName evidence="5">Epoxide hydrolase N-terminal domain-containing protein</fullName>
    </recommendedName>
</protein>
<keyword evidence="7" id="KW-1185">Reference proteome</keyword>
<dbReference type="Gene3D" id="3.40.50.1820">
    <property type="entry name" value="alpha/beta hydrolase"/>
    <property type="match status" value="1"/>
</dbReference>
<dbReference type="RefSeq" id="WP_347342186.1">
    <property type="nucleotide sequence ID" value="NZ_AP023440.1"/>
</dbReference>
<dbReference type="Pfam" id="PF06441">
    <property type="entry name" value="EHN"/>
    <property type="match status" value="1"/>
</dbReference>
<name>A0A7G1PGZ7_9ACTN</name>
<dbReference type="PANTHER" id="PTHR21661:SF35">
    <property type="entry name" value="EPOXIDE HYDROLASE"/>
    <property type="match status" value="1"/>
</dbReference>
<gene>
    <name evidence="6" type="ORF">GCM10017557_81160</name>
</gene>
<feature type="domain" description="Epoxide hydrolase N-terminal" evidence="5">
    <location>
        <begin position="1"/>
        <end position="39"/>
    </location>
</feature>
<proteinExistence type="inferred from homology"/>
<evidence type="ECO:0000256" key="1">
    <source>
        <dbReference type="ARBA" id="ARBA00010088"/>
    </source>
</evidence>
<dbReference type="PANTHER" id="PTHR21661">
    <property type="entry name" value="EPOXIDE HYDROLASE 1-RELATED"/>
    <property type="match status" value="1"/>
</dbReference>
<dbReference type="KEGG" id="sgm:GCM10017557_81160"/>
<organism evidence="6 7">
    <name type="scientific">Streptomyces aurantiacus</name>
    <dbReference type="NCBI Taxonomy" id="47760"/>
    <lineage>
        <taxon>Bacteria</taxon>
        <taxon>Bacillati</taxon>
        <taxon>Actinomycetota</taxon>
        <taxon>Actinomycetes</taxon>
        <taxon>Kitasatosporales</taxon>
        <taxon>Streptomycetaceae</taxon>
        <taxon>Streptomyces</taxon>
        <taxon>Streptomyces aurantiacus group</taxon>
    </lineage>
</organism>
<feature type="region of interest" description="Disordered" evidence="4">
    <location>
        <begin position="82"/>
        <end position="114"/>
    </location>
</feature>
<comment type="similarity">
    <text evidence="1">Belongs to the peptidase S33 family.</text>
</comment>
<dbReference type="SUPFAM" id="SSF53474">
    <property type="entry name" value="alpha/beta-Hydrolases"/>
    <property type="match status" value="1"/>
</dbReference>
<dbReference type="InterPro" id="IPR010497">
    <property type="entry name" value="Epoxide_hydro_N"/>
</dbReference>
<evidence type="ECO:0000259" key="5">
    <source>
        <dbReference type="Pfam" id="PF06441"/>
    </source>
</evidence>